<dbReference type="GO" id="GO:0005975">
    <property type="term" value="P:carbohydrate metabolic process"/>
    <property type="evidence" value="ECO:0007669"/>
    <property type="project" value="UniProtKB-ARBA"/>
</dbReference>
<reference evidence="1 2" key="1">
    <citation type="submission" date="2017-06" db="EMBL/GenBank/DDBJ databases">
        <authorList>
            <consortium name="Pathogen Informatics"/>
        </authorList>
    </citation>
    <scope>NUCLEOTIDE SEQUENCE [LARGE SCALE GENOMIC DNA]</scope>
    <source>
        <strain evidence="1 2">NCTC12947</strain>
    </source>
</reference>
<evidence type="ECO:0000313" key="1">
    <source>
        <dbReference type="EMBL" id="SNV15118.1"/>
    </source>
</evidence>
<accession>A0AAX2H0E1</accession>
<organism evidence="1 2">
    <name type="scientific">Capnocytophaga haemolytica</name>
    <dbReference type="NCBI Taxonomy" id="45243"/>
    <lineage>
        <taxon>Bacteria</taxon>
        <taxon>Pseudomonadati</taxon>
        <taxon>Bacteroidota</taxon>
        <taxon>Flavobacteriia</taxon>
        <taxon>Flavobacteriales</taxon>
        <taxon>Flavobacteriaceae</taxon>
        <taxon>Capnocytophaga</taxon>
    </lineage>
</organism>
<dbReference type="SUPFAM" id="SSF49899">
    <property type="entry name" value="Concanavalin A-like lectins/glucanases"/>
    <property type="match status" value="1"/>
</dbReference>
<dbReference type="Proteomes" id="UP000215539">
    <property type="component" value="Chromosome 1"/>
</dbReference>
<evidence type="ECO:0008006" key="3">
    <source>
        <dbReference type="Google" id="ProtNLM"/>
    </source>
</evidence>
<dbReference type="AlphaFoldDB" id="A0AAX2H0E1"/>
<sequence>MKNIFKLSLTLLTVSVFISCKEDDSGINDTPEPNMPPTQPVEWVLDFEDNSNDTELNKEHWAIYDNAGDPDPEHMRRVEAVQVKDGILNCVIDKHPTEANRFMTGGVAHRKNYLYGKFEFKVRMDNDPKSGTGGVCLTWPESET</sequence>
<dbReference type="EMBL" id="LT906449">
    <property type="protein sequence ID" value="SNV15118.1"/>
    <property type="molecule type" value="Genomic_DNA"/>
</dbReference>
<dbReference type="RefSeq" id="WP_231909904.1">
    <property type="nucleotide sequence ID" value="NZ_CP014227.1"/>
</dbReference>
<protein>
    <recommendedName>
        <fullName evidence="3">GH16 domain-containing protein</fullName>
    </recommendedName>
</protein>
<dbReference type="PROSITE" id="PS51257">
    <property type="entry name" value="PROKAR_LIPOPROTEIN"/>
    <property type="match status" value="1"/>
</dbReference>
<gene>
    <name evidence="1" type="ORF">SAMEA44541418_01995</name>
</gene>
<name>A0AAX2H0E1_9FLAO</name>
<dbReference type="Gene3D" id="2.60.120.200">
    <property type="match status" value="1"/>
</dbReference>
<dbReference type="InterPro" id="IPR013320">
    <property type="entry name" value="ConA-like_dom_sf"/>
</dbReference>
<dbReference type="GO" id="GO:0004553">
    <property type="term" value="F:hydrolase activity, hydrolyzing O-glycosyl compounds"/>
    <property type="evidence" value="ECO:0007669"/>
    <property type="project" value="UniProtKB-ARBA"/>
</dbReference>
<evidence type="ECO:0000313" key="2">
    <source>
        <dbReference type="Proteomes" id="UP000215539"/>
    </source>
</evidence>
<proteinExistence type="predicted"/>